<dbReference type="Pfam" id="PF01638">
    <property type="entry name" value="HxlR"/>
    <property type="match status" value="1"/>
</dbReference>
<name>A0ABV8YY67_9ACTN</name>
<keyword evidence="2" id="KW-0238">DNA-binding</keyword>
<protein>
    <submittedName>
        <fullName evidence="6">Winged helix-turn-helix transcriptional regulator</fullName>
    </submittedName>
</protein>
<keyword evidence="7" id="KW-1185">Reference proteome</keyword>
<dbReference type="Gene3D" id="1.10.10.10">
    <property type="entry name" value="Winged helix-like DNA-binding domain superfamily/Winged helix DNA-binding domain"/>
    <property type="match status" value="1"/>
</dbReference>
<dbReference type="RefSeq" id="WP_386348887.1">
    <property type="nucleotide sequence ID" value="NZ_JBHSFG010000063.1"/>
</dbReference>
<dbReference type="PANTHER" id="PTHR33204:SF18">
    <property type="entry name" value="TRANSCRIPTIONAL REGULATORY PROTEIN"/>
    <property type="match status" value="1"/>
</dbReference>
<evidence type="ECO:0000256" key="4">
    <source>
        <dbReference type="SAM" id="MobiDB-lite"/>
    </source>
</evidence>
<evidence type="ECO:0000259" key="5">
    <source>
        <dbReference type="PROSITE" id="PS51118"/>
    </source>
</evidence>
<dbReference type="PROSITE" id="PS51118">
    <property type="entry name" value="HTH_HXLR"/>
    <property type="match status" value="1"/>
</dbReference>
<feature type="region of interest" description="Disordered" evidence="4">
    <location>
        <begin position="118"/>
        <end position="143"/>
    </location>
</feature>
<organism evidence="6 7">
    <name type="scientific">Streptomyces xiangluensis</name>
    <dbReference type="NCBI Taxonomy" id="2665720"/>
    <lineage>
        <taxon>Bacteria</taxon>
        <taxon>Bacillati</taxon>
        <taxon>Actinomycetota</taxon>
        <taxon>Actinomycetes</taxon>
        <taxon>Kitasatosporales</taxon>
        <taxon>Streptomycetaceae</taxon>
        <taxon>Streptomyces</taxon>
    </lineage>
</organism>
<evidence type="ECO:0000256" key="1">
    <source>
        <dbReference type="ARBA" id="ARBA00023015"/>
    </source>
</evidence>
<dbReference type="InterPro" id="IPR002577">
    <property type="entry name" value="HTH_HxlR"/>
</dbReference>
<feature type="domain" description="HTH hxlR-type" evidence="5">
    <location>
        <begin position="20"/>
        <end position="119"/>
    </location>
</feature>
<keyword evidence="1" id="KW-0805">Transcription regulation</keyword>
<sequence>MMGGEMTDHEAHCYELVADCRLRAATDLFAHTWDPVVLAALRLGPRRRRELRAAIGGISDKVLTDTLHRLLASGLVDRHAHAEAPPRVEYRLTSLGQSLVEGPMAALGRWAIEHSEELLEAQESAARPPSDSPMTPTQTQRTG</sequence>
<proteinExistence type="predicted"/>
<evidence type="ECO:0000256" key="2">
    <source>
        <dbReference type="ARBA" id="ARBA00023125"/>
    </source>
</evidence>
<evidence type="ECO:0000313" key="6">
    <source>
        <dbReference type="EMBL" id="MFC4469605.1"/>
    </source>
</evidence>
<dbReference type="EMBL" id="JBHSFG010000063">
    <property type="protein sequence ID" value="MFC4469605.1"/>
    <property type="molecule type" value="Genomic_DNA"/>
</dbReference>
<evidence type="ECO:0000313" key="7">
    <source>
        <dbReference type="Proteomes" id="UP001596012"/>
    </source>
</evidence>
<feature type="compositionally biased region" description="Polar residues" evidence="4">
    <location>
        <begin position="132"/>
        <end position="143"/>
    </location>
</feature>
<reference evidence="7" key="1">
    <citation type="journal article" date="2019" name="Int. J. Syst. Evol. Microbiol.">
        <title>The Global Catalogue of Microorganisms (GCM) 10K type strain sequencing project: providing services to taxonomists for standard genome sequencing and annotation.</title>
        <authorList>
            <consortium name="The Broad Institute Genomics Platform"/>
            <consortium name="The Broad Institute Genome Sequencing Center for Infectious Disease"/>
            <person name="Wu L."/>
            <person name="Ma J."/>
        </authorList>
    </citation>
    <scope>NUCLEOTIDE SEQUENCE [LARGE SCALE GENOMIC DNA]</scope>
    <source>
        <strain evidence="7">DT43</strain>
    </source>
</reference>
<dbReference type="InterPro" id="IPR036390">
    <property type="entry name" value="WH_DNA-bd_sf"/>
</dbReference>
<dbReference type="InterPro" id="IPR036388">
    <property type="entry name" value="WH-like_DNA-bd_sf"/>
</dbReference>
<accession>A0ABV8YY67</accession>
<keyword evidence="3" id="KW-0804">Transcription</keyword>
<dbReference type="SUPFAM" id="SSF46785">
    <property type="entry name" value="Winged helix' DNA-binding domain"/>
    <property type="match status" value="1"/>
</dbReference>
<evidence type="ECO:0000256" key="3">
    <source>
        <dbReference type="ARBA" id="ARBA00023163"/>
    </source>
</evidence>
<dbReference type="PANTHER" id="PTHR33204">
    <property type="entry name" value="TRANSCRIPTIONAL REGULATOR, MARR FAMILY"/>
    <property type="match status" value="1"/>
</dbReference>
<comment type="caution">
    <text evidence="6">The sequence shown here is derived from an EMBL/GenBank/DDBJ whole genome shotgun (WGS) entry which is preliminary data.</text>
</comment>
<gene>
    <name evidence="6" type="ORF">ACFPH6_34750</name>
</gene>
<dbReference type="Proteomes" id="UP001596012">
    <property type="component" value="Unassembled WGS sequence"/>
</dbReference>